<proteinExistence type="predicted"/>
<feature type="transmembrane region" description="Helical" evidence="1">
    <location>
        <begin position="99"/>
        <end position="121"/>
    </location>
</feature>
<reference evidence="3" key="1">
    <citation type="submission" date="2020-07" db="EMBL/GenBank/DDBJ databases">
        <title>novel species isolated from the respiratory tract of Marmot.</title>
        <authorList>
            <person name="Zhang G."/>
        </authorList>
    </citation>
    <scope>NUCLEOTIDE SEQUENCE [LARGE SCALE GENOMIC DNA]</scope>
    <source>
        <strain evidence="3">686</strain>
    </source>
</reference>
<name>A0A7D7QG56_9ACTN</name>
<dbReference type="RefSeq" id="WP_219849763.1">
    <property type="nucleotide sequence ID" value="NZ_CP059491.1"/>
</dbReference>
<evidence type="ECO:0000256" key="1">
    <source>
        <dbReference type="SAM" id="Phobius"/>
    </source>
</evidence>
<sequence length="271" mass="29452">MTAADEGWEGLRRKTPLIGIATLFLLFFGLFWGFHGIAALVDTRYLAAAFYLPAGSGCLILAVSTLAIVVWRRRSGLPTRIDPIGPGGVSIMLPVTYRAGYLAVFVLTLVSSAVFAFGVWTDRLTFPMTGGQFALFPYVAAALALYAAGALLFRVSGRLRFPEILCTPTTLAVQTSRVRDEIAWDDIVSVEPTVSGNSMAILVEPRDGAKVAVEVFYRGPLASSPEDPIVCNVDLFPTGPEALLDFLRYYLDRPESRAELGNGRAAERLRQ</sequence>
<keyword evidence="1" id="KW-1133">Transmembrane helix</keyword>
<accession>A0A7D7QG56</accession>
<keyword evidence="1" id="KW-0812">Transmembrane</keyword>
<dbReference type="EMBL" id="CP059491">
    <property type="protein sequence ID" value="QMT00822.1"/>
    <property type="molecule type" value="Genomic_DNA"/>
</dbReference>
<evidence type="ECO:0000313" key="2">
    <source>
        <dbReference type="EMBL" id="QMT00822.1"/>
    </source>
</evidence>
<keyword evidence="3" id="KW-1185">Reference proteome</keyword>
<gene>
    <name evidence="2" type="ORF">H1R19_18350</name>
</gene>
<protein>
    <submittedName>
        <fullName evidence="2">Uncharacterized protein</fullName>
    </submittedName>
</protein>
<dbReference type="Proteomes" id="UP000515663">
    <property type="component" value="Chromosome"/>
</dbReference>
<organism evidence="2 3">
    <name type="scientific">Gordonia jinghuaiqii</name>
    <dbReference type="NCBI Taxonomy" id="2758710"/>
    <lineage>
        <taxon>Bacteria</taxon>
        <taxon>Bacillati</taxon>
        <taxon>Actinomycetota</taxon>
        <taxon>Actinomycetes</taxon>
        <taxon>Mycobacteriales</taxon>
        <taxon>Gordoniaceae</taxon>
        <taxon>Gordonia</taxon>
    </lineage>
</organism>
<evidence type="ECO:0000313" key="3">
    <source>
        <dbReference type="Proteomes" id="UP000515663"/>
    </source>
</evidence>
<dbReference type="AlphaFoldDB" id="A0A7D7QG56"/>
<dbReference type="KEGG" id="gji:H1R19_18350"/>
<feature type="transmembrane region" description="Helical" evidence="1">
    <location>
        <begin position="133"/>
        <end position="153"/>
    </location>
</feature>
<feature type="transmembrane region" description="Helical" evidence="1">
    <location>
        <begin position="50"/>
        <end position="71"/>
    </location>
</feature>
<feature type="transmembrane region" description="Helical" evidence="1">
    <location>
        <begin position="17"/>
        <end position="38"/>
    </location>
</feature>
<keyword evidence="1" id="KW-0472">Membrane</keyword>